<protein>
    <submittedName>
        <fullName evidence="2">Uncharacterized protein</fullName>
    </submittedName>
</protein>
<evidence type="ECO:0000313" key="2">
    <source>
        <dbReference type="WBParaSite" id="PS1159_v2.g20710.t1"/>
    </source>
</evidence>
<organism evidence="1 2">
    <name type="scientific">Panagrolaimus sp. PS1159</name>
    <dbReference type="NCBI Taxonomy" id="55785"/>
    <lineage>
        <taxon>Eukaryota</taxon>
        <taxon>Metazoa</taxon>
        <taxon>Ecdysozoa</taxon>
        <taxon>Nematoda</taxon>
        <taxon>Chromadorea</taxon>
        <taxon>Rhabditida</taxon>
        <taxon>Tylenchina</taxon>
        <taxon>Panagrolaimomorpha</taxon>
        <taxon>Panagrolaimoidea</taxon>
        <taxon>Panagrolaimidae</taxon>
        <taxon>Panagrolaimus</taxon>
    </lineage>
</organism>
<dbReference type="Proteomes" id="UP000887580">
    <property type="component" value="Unplaced"/>
</dbReference>
<dbReference type="WBParaSite" id="PS1159_v2.g20710.t1">
    <property type="protein sequence ID" value="PS1159_v2.g20710.t1"/>
    <property type="gene ID" value="PS1159_v2.g20710"/>
</dbReference>
<sequence length="1216" mass="134417">MDVASTTTASTVTPATQSSSRKRKIDDDATANPFAAFQNIMNMSQLFGQFTNENSENGSMDFNNALAALNSGDLQNFLTEHLTQQQPSSAHSSPASSPRASPLDETCDEPKTGRSLRLTLEADGLDLIEQFFANIASVKHNIDRIPTSEIPELCKVDCPNCDTVFPSIWILKKHAEDAHAVSLPLEAVQQFSEKLKQALDDLTEQNQTPDIKRQKIEEITNNLKAGKLNGTSANSKTTKKSSLSKIEEAPSTSPSMDSSNMSNLAMMSMLTGSNFPMLMNPFLSMMNPEMLATAAASQSNGSNNNGSVTTVSSPGCGGDFSSLTGQQRRARTKITDDQLKVLKTYFDISNSPTEQQVKEMAMKTGLLEKVIKHWFRNTLFKERQRDKDSPYNFNVPPQLSIDLDAYEKTGEAKIKPFKCEENEDNSNVSTPAPSTPIQMPQLEIKKEPKFQIKQEPKLSLSIDPNSAAAVNSQTAAFVSAASEFMANLNKACNNNFNPFALLSQAAMAGGTPTNTDKSFNDMLASSTSLDLTSPLPSATPNGNGAGSGGGSGSGRRANRTRFTDIQLRSLQQFFDKQAYPKDDDLEMLSKKLNLSPRVIVVWFQNARQKARKIYENTPNMDNNERFVRTPGQNFQCKRCQLVFPRYYELIQHQQKVCYVNDNDAQQNDNKFVEEMMSDDEKPTTSYDNTSSATVNITTGDPLTISSGSTYEQISPSPNQSTMETLTQLLNGTTSDVGAEEDKDESTKDIPMLSGTIASSDDLLKFLTGKCDNATLNKLLESTSKQQQQQLEDFSNDQAPLDLSTSPTFLQDEPTSNNHSRRESSLNYLDTDFDFSTVMSSVSPTNFPSMLANTFFSSTGSTGSPHQQRSPSATSMSNQHGANKRYRTHLTPLQVYVMKALFNDYKTPSMTECDILGKEIGLNKRVVQVWFQNARAKERKCRNVTGDEDLPKTNNDSCSMCGIDFNSRTPKLTMQDHIFTKRHIGFLSERFNSRSTSQSSNPGRHDGSLSPPPQLPEAPSERVRARAVRDSGSRKPSSNNPRPSSTNSQFPFNLMYGLQSGTLPHLMCDPSILGTPIAALQIPQAVMQQIQIDIQAGKDSTKFTQDGLDLKDLKAKLSDDDFKCVTTVTNEVGYACPGCSYTFQQQAQLEAHQKIICQNFEGKIFKLLQIHYECIACNTKTGTQDDFKKHIESQTHQQIRNLFIQPVIENFLTSSAM</sequence>
<evidence type="ECO:0000313" key="1">
    <source>
        <dbReference type="Proteomes" id="UP000887580"/>
    </source>
</evidence>
<reference evidence="2" key="1">
    <citation type="submission" date="2022-11" db="UniProtKB">
        <authorList>
            <consortium name="WormBaseParasite"/>
        </authorList>
    </citation>
    <scope>IDENTIFICATION</scope>
</reference>
<proteinExistence type="predicted"/>
<accession>A0AC35FTF9</accession>
<name>A0AC35FTF9_9BILA</name>